<comment type="catalytic activity">
    <reaction evidence="7">
        <text>a sn-glycero-3-phosphodiester + H2O = an alcohol + sn-glycerol 3-phosphate + H(+)</text>
        <dbReference type="Rhea" id="RHEA:12969"/>
        <dbReference type="ChEBI" id="CHEBI:15377"/>
        <dbReference type="ChEBI" id="CHEBI:15378"/>
        <dbReference type="ChEBI" id="CHEBI:30879"/>
        <dbReference type="ChEBI" id="CHEBI:57597"/>
        <dbReference type="ChEBI" id="CHEBI:83408"/>
        <dbReference type="EC" id="3.1.4.46"/>
    </reaction>
</comment>
<protein>
    <recommendedName>
        <fullName evidence="2">glycerophosphodiester phosphodiesterase</fullName>
        <ecNumber evidence="2">3.1.4.46</ecNumber>
    </recommendedName>
</protein>
<dbReference type="InterPro" id="IPR017946">
    <property type="entry name" value="PLC-like_Pdiesterase_TIM-brl"/>
</dbReference>
<dbReference type="PANTHER" id="PTHR43620:SF7">
    <property type="entry name" value="GLYCEROPHOSPHODIESTER PHOSPHODIESTERASE GDPD5-RELATED"/>
    <property type="match status" value="1"/>
</dbReference>
<evidence type="ECO:0000259" key="10">
    <source>
        <dbReference type="PROSITE" id="PS51704"/>
    </source>
</evidence>
<evidence type="ECO:0000256" key="1">
    <source>
        <dbReference type="ARBA" id="ARBA00007277"/>
    </source>
</evidence>
<evidence type="ECO:0000256" key="2">
    <source>
        <dbReference type="ARBA" id="ARBA00012247"/>
    </source>
</evidence>
<gene>
    <name evidence="11" type="ORF">KP509_17G055800</name>
</gene>
<sequence length="812" mass="88282">MRLLWSLDLYLKRNLVLLVLVLAWLEKCSAISNSDKFLEMLRLEAGSFPNARLQQIKEGSAIQRQLVSSVSRRILAGNDSAWNTLDGSPPLVIARGGSSGLFPDQTLPAYVFASAFSLPNTALFCDLQLTKDGVGICRTGIDLADSTSINISYPELSSKYNVSGVPTQGFFSIDLTASFVLQNLSAIQANLARPPFFNGHFRILQPTDLPNFGQNTSLFWLNAESPSFFSEHELNMSSYVQSLMADMPVDFISAPDVAFLQGVQTGAPSNITKFVLKIRGLNETEASTNLTYETLLKNFSTVATYASGILVPKEYIWPVDIETGYLGIESTLIADAHAAGLAVYGYDFINDPLTPTYNYSFDPVREYLQFVTSTGHHIDGFLTDFPTTASEAIACFRNTTSTTRTSGSKPYVISHNGDSGNYPGCTILAYESAVRGGATYIDCSVQMTSDGVAICRESPNLLLSTDVSTHSNFMSLVSSIPQFGDGNAGLYSINMTWAQIQGLKALMFSPTKGIQRNPAYKEESIITLAEFLNYAKNTSVGILIDIQFGYFLETEVGLDVVGAVLTSLNETGLTDSERVMIQSEDSAVLTRFQELSNHTFVYKVVDSNVSVTETEVTQIKSLANFVRLPRALVQVASNSLLLNKTDIVNLFHAQNVSVFVSYLRNEFVAIPFDYNADPTMELNTLLNVYEVDGVVTDFPATASYYLSNTCLNSTTQATTGLQYKLETVNPGELVTIWSLPVQNVTPQTPLNVTKGQTNLPSSLNPSPSTSPGSGEAPGMSPSPSRSATPSLIQPNIALLLAALVVIITNHCK</sequence>
<dbReference type="SUPFAM" id="SSF51695">
    <property type="entry name" value="PLC-like phosphodiesterases"/>
    <property type="match status" value="2"/>
</dbReference>
<accession>A0A8T2SWE5</accession>
<keyword evidence="6" id="KW-0325">Glycoprotein</keyword>
<feature type="domain" description="GP-PDE" evidence="10">
    <location>
        <begin position="410"/>
        <end position="706"/>
    </location>
</feature>
<dbReference type="GO" id="GO:0006071">
    <property type="term" value="P:glycerol metabolic process"/>
    <property type="evidence" value="ECO:0007669"/>
    <property type="project" value="UniProtKB-KW"/>
</dbReference>
<keyword evidence="12" id="KW-1185">Reference proteome</keyword>
<feature type="signal peptide" evidence="9">
    <location>
        <begin position="1"/>
        <end position="30"/>
    </location>
</feature>
<organism evidence="11 12">
    <name type="scientific">Ceratopteris richardii</name>
    <name type="common">Triangle waterfern</name>
    <dbReference type="NCBI Taxonomy" id="49495"/>
    <lineage>
        <taxon>Eukaryota</taxon>
        <taxon>Viridiplantae</taxon>
        <taxon>Streptophyta</taxon>
        <taxon>Embryophyta</taxon>
        <taxon>Tracheophyta</taxon>
        <taxon>Polypodiopsida</taxon>
        <taxon>Polypodiidae</taxon>
        <taxon>Polypodiales</taxon>
        <taxon>Pteridineae</taxon>
        <taxon>Pteridaceae</taxon>
        <taxon>Parkerioideae</taxon>
        <taxon>Ceratopteris</taxon>
    </lineage>
</organism>
<dbReference type="EMBL" id="CM035422">
    <property type="protein sequence ID" value="KAH7373439.1"/>
    <property type="molecule type" value="Genomic_DNA"/>
</dbReference>
<evidence type="ECO:0000256" key="4">
    <source>
        <dbReference type="ARBA" id="ARBA00022798"/>
    </source>
</evidence>
<keyword evidence="5" id="KW-0378">Hydrolase</keyword>
<dbReference type="OMA" id="CTNIANV"/>
<evidence type="ECO:0000256" key="3">
    <source>
        <dbReference type="ARBA" id="ARBA00022729"/>
    </source>
</evidence>
<evidence type="ECO:0000256" key="6">
    <source>
        <dbReference type="ARBA" id="ARBA00023180"/>
    </source>
</evidence>
<name>A0A8T2SWE5_CERRI</name>
<evidence type="ECO:0000256" key="8">
    <source>
        <dbReference type="SAM" id="MobiDB-lite"/>
    </source>
</evidence>
<evidence type="ECO:0000256" key="9">
    <source>
        <dbReference type="SAM" id="SignalP"/>
    </source>
</evidence>
<proteinExistence type="inferred from homology"/>
<dbReference type="FunFam" id="3.20.20.190:FF:000011">
    <property type="entry name" value="Glycerophosphodiester phosphodiesterase GDPDL3"/>
    <property type="match status" value="1"/>
</dbReference>
<dbReference type="GO" id="GO:0008889">
    <property type="term" value="F:glycerophosphodiester phosphodiesterase activity"/>
    <property type="evidence" value="ECO:0007669"/>
    <property type="project" value="UniProtKB-EC"/>
</dbReference>
<evidence type="ECO:0000313" key="11">
    <source>
        <dbReference type="EMBL" id="KAH7373439.1"/>
    </source>
</evidence>
<keyword evidence="3 9" id="KW-0732">Signal</keyword>
<dbReference type="Pfam" id="PF03009">
    <property type="entry name" value="GDPD"/>
    <property type="match status" value="1"/>
</dbReference>
<feature type="domain" description="GP-PDE" evidence="10">
    <location>
        <begin position="90"/>
        <end position="393"/>
    </location>
</feature>
<feature type="compositionally biased region" description="Low complexity" evidence="8">
    <location>
        <begin position="757"/>
        <end position="774"/>
    </location>
</feature>
<keyword evidence="4" id="KW-0319">Glycerol metabolism</keyword>
<dbReference type="AlphaFoldDB" id="A0A8T2SWE5"/>
<dbReference type="Proteomes" id="UP000825935">
    <property type="component" value="Chromosome 17"/>
</dbReference>
<dbReference type="PANTHER" id="PTHR43620">
    <property type="entry name" value="GLYCEROPHOSPHORYL DIESTER PHOSPHODIESTERASE"/>
    <property type="match status" value="1"/>
</dbReference>
<dbReference type="EC" id="3.1.4.46" evidence="2"/>
<dbReference type="GO" id="GO:0006629">
    <property type="term" value="P:lipid metabolic process"/>
    <property type="evidence" value="ECO:0007669"/>
    <property type="project" value="InterPro"/>
</dbReference>
<reference evidence="11" key="1">
    <citation type="submission" date="2021-08" db="EMBL/GenBank/DDBJ databases">
        <title>WGS assembly of Ceratopteris richardii.</title>
        <authorList>
            <person name="Marchant D.B."/>
            <person name="Chen G."/>
            <person name="Jenkins J."/>
            <person name="Shu S."/>
            <person name="Leebens-Mack J."/>
            <person name="Grimwood J."/>
            <person name="Schmutz J."/>
            <person name="Soltis P."/>
            <person name="Soltis D."/>
            <person name="Chen Z.-H."/>
        </authorList>
    </citation>
    <scope>NUCLEOTIDE SEQUENCE</scope>
    <source>
        <strain evidence="11">Whitten #5841</strain>
        <tissue evidence="11">Leaf</tissue>
    </source>
</reference>
<dbReference type="EMBL" id="CM035422">
    <property type="protein sequence ID" value="KAH7373438.1"/>
    <property type="molecule type" value="Genomic_DNA"/>
</dbReference>
<evidence type="ECO:0000313" key="12">
    <source>
        <dbReference type="Proteomes" id="UP000825935"/>
    </source>
</evidence>
<evidence type="ECO:0000256" key="5">
    <source>
        <dbReference type="ARBA" id="ARBA00022801"/>
    </source>
</evidence>
<dbReference type="Gene3D" id="3.20.20.190">
    <property type="entry name" value="Phosphatidylinositol (PI) phosphodiesterase"/>
    <property type="match status" value="2"/>
</dbReference>
<feature type="chain" id="PRO_5036275883" description="glycerophosphodiester phosphodiesterase" evidence="9">
    <location>
        <begin position="31"/>
        <end position="812"/>
    </location>
</feature>
<evidence type="ECO:0000256" key="7">
    <source>
        <dbReference type="ARBA" id="ARBA00047512"/>
    </source>
</evidence>
<dbReference type="PROSITE" id="PS51704">
    <property type="entry name" value="GP_PDE"/>
    <property type="match status" value="2"/>
</dbReference>
<dbReference type="InterPro" id="IPR030395">
    <property type="entry name" value="GP_PDE_dom"/>
</dbReference>
<comment type="similarity">
    <text evidence="1">Belongs to the glycerophosphoryl diester phosphodiesterase family.</text>
</comment>
<comment type="caution">
    <text evidence="11">The sequence shown here is derived from an EMBL/GenBank/DDBJ whole genome shotgun (WGS) entry which is preliminary data.</text>
</comment>
<dbReference type="OrthoDB" id="1058301at2759"/>
<feature type="region of interest" description="Disordered" evidence="8">
    <location>
        <begin position="748"/>
        <end position="788"/>
    </location>
</feature>